<keyword evidence="1" id="KW-0732">Signal</keyword>
<name>A0A150XH87_9BACT</name>
<dbReference type="OrthoDB" id="978914at2"/>
<comment type="caution">
    <text evidence="2">The sequence shown here is derived from an EMBL/GenBank/DDBJ whole genome shotgun (WGS) entry which is preliminary data.</text>
</comment>
<evidence type="ECO:0000313" key="2">
    <source>
        <dbReference type="EMBL" id="KYG78090.1"/>
    </source>
</evidence>
<proteinExistence type="predicted"/>
<dbReference type="InterPro" id="IPR019861">
    <property type="entry name" value="PorP/SprF_Bacteroidetes"/>
</dbReference>
<dbReference type="Proteomes" id="UP000075606">
    <property type="component" value="Unassembled WGS sequence"/>
</dbReference>
<dbReference type="NCBIfam" id="TIGR03519">
    <property type="entry name" value="T9SS_PorP_fam"/>
    <property type="match status" value="1"/>
</dbReference>
<dbReference type="AlphaFoldDB" id="A0A150XH87"/>
<accession>A0A150XH87</accession>
<evidence type="ECO:0000313" key="3">
    <source>
        <dbReference type="Proteomes" id="UP000075606"/>
    </source>
</evidence>
<dbReference type="RefSeq" id="WP_068217163.1">
    <property type="nucleotide sequence ID" value="NZ_LRPC01000001.1"/>
</dbReference>
<evidence type="ECO:0000256" key="1">
    <source>
        <dbReference type="SAM" id="SignalP"/>
    </source>
</evidence>
<gene>
    <name evidence="2" type="ORF">AWW68_04795</name>
</gene>
<keyword evidence="3" id="KW-1185">Reference proteome</keyword>
<dbReference type="EMBL" id="LRPC01000001">
    <property type="protein sequence ID" value="KYG78090.1"/>
    <property type="molecule type" value="Genomic_DNA"/>
</dbReference>
<evidence type="ECO:0008006" key="4">
    <source>
        <dbReference type="Google" id="ProtNLM"/>
    </source>
</evidence>
<dbReference type="STRING" id="333140.AWW68_04795"/>
<organism evidence="2 3">
    <name type="scientific">Roseivirga spongicola</name>
    <dbReference type="NCBI Taxonomy" id="333140"/>
    <lineage>
        <taxon>Bacteria</taxon>
        <taxon>Pseudomonadati</taxon>
        <taxon>Bacteroidota</taxon>
        <taxon>Cytophagia</taxon>
        <taxon>Cytophagales</taxon>
        <taxon>Roseivirgaceae</taxon>
        <taxon>Roseivirga</taxon>
    </lineage>
</organism>
<feature type="signal peptide" evidence="1">
    <location>
        <begin position="1"/>
        <end position="20"/>
    </location>
</feature>
<feature type="chain" id="PRO_5007574687" description="Type IX secretion system membrane protein PorP/SprF" evidence="1">
    <location>
        <begin position="21"/>
        <end position="322"/>
    </location>
</feature>
<reference evidence="2 3" key="1">
    <citation type="submission" date="2016-01" db="EMBL/GenBank/DDBJ databases">
        <title>Genome sequencing of Roseivirga spongicola UST030701-084.</title>
        <authorList>
            <person name="Selvaratnam C."/>
            <person name="Thevarajoo S."/>
            <person name="Goh K.M."/>
            <person name="Ee R."/>
            <person name="Chan K.-G."/>
            <person name="Chong C.S."/>
        </authorList>
    </citation>
    <scope>NUCLEOTIDE SEQUENCE [LARGE SCALE GENOMIC DNA]</scope>
    <source>
        <strain evidence="2 3">UST030701-084</strain>
    </source>
</reference>
<protein>
    <recommendedName>
        <fullName evidence="4">Type IX secretion system membrane protein PorP/SprF</fullName>
    </recommendedName>
</protein>
<sequence length="322" mass="35783">MSRAIGLAFFFLFSAFGLRAQQDAQFTQYMFNPMYYNAAFTGLSNANTLTAIHRSQWFGYDGTINPGGAPTTQFISYSSLSKWWNGGLGVHLMNDNLGPSNNLELKFSGSYYIPIPGDASISIGITAGMFSSGLDFDELVLVDPSDDLANLSGKESQIRPDVGVGILYRKGNFFGGFSTNHLLQPEFDFGQDQIANQLIRHYYLTAGYDYAVSPEVTITPTLLLKSVGFNSYSWDLSVVGRYNDQLWGGLSYRQSESASVMIGYSILKDRSLALAYALDVVLADRDSKEPTSQEVMLIYKFPTRSNGINLGRNIIRTPRYRY</sequence>
<dbReference type="Pfam" id="PF11751">
    <property type="entry name" value="PorP_SprF"/>
    <property type="match status" value="1"/>
</dbReference>